<evidence type="ECO:0000256" key="2">
    <source>
        <dbReference type="SAM" id="MobiDB-lite"/>
    </source>
</evidence>
<keyword evidence="4" id="KW-1185">Reference proteome</keyword>
<reference evidence="3 4" key="1">
    <citation type="submission" date="2020-08" db="EMBL/GenBank/DDBJ databases">
        <title>Genomic Encyclopedia of Type Strains, Phase IV (KMG-IV): sequencing the most valuable type-strain genomes for metagenomic binning, comparative biology and taxonomic classification.</title>
        <authorList>
            <person name="Goeker M."/>
        </authorList>
    </citation>
    <scope>NUCLEOTIDE SEQUENCE [LARGE SCALE GENOMIC DNA]</scope>
    <source>
        <strain evidence="3 4">DSM 106146</strain>
    </source>
</reference>
<evidence type="ECO:0000256" key="1">
    <source>
        <dbReference type="ARBA" id="ARBA00005397"/>
    </source>
</evidence>
<dbReference type="PANTHER" id="PTHR39161:SF1">
    <property type="entry name" value="ADAPTER PROTEIN MECA 1"/>
    <property type="match status" value="1"/>
</dbReference>
<accession>A0A7W8M712</accession>
<organism evidence="3 4">
    <name type="scientific">Catenibacillus scindens</name>
    <dbReference type="NCBI Taxonomy" id="673271"/>
    <lineage>
        <taxon>Bacteria</taxon>
        <taxon>Bacillati</taxon>
        <taxon>Bacillota</taxon>
        <taxon>Clostridia</taxon>
        <taxon>Lachnospirales</taxon>
        <taxon>Lachnospiraceae</taxon>
        <taxon>Catenibacillus</taxon>
    </lineage>
</organism>
<feature type="compositionally biased region" description="Acidic residues" evidence="2">
    <location>
        <begin position="97"/>
        <end position="110"/>
    </location>
</feature>
<comment type="caution">
    <text evidence="3">The sequence shown here is derived from an EMBL/GenBank/DDBJ whole genome shotgun (WGS) entry which is preliminary data.</text>
</comment>
<dbReference type="AlphaFoldDB" id="A0A7W8M712"/>
<protein>
    <submittedName>
        <fullName evidence="3">Adapter protein MecA 1/2</fullName>
    </submittedName>
</protein>
<dbReference type="InterPro" id="IPR038471">
    <property type="entry name" value="MecA_C_sf"/>
</dbReference>
<sequence>MKIEKLNDNQIRCTLNKRDLIDRELKISELAYGSEKAKGLFRDMMNQAFDEFGFEADDIPLVIEAIPISGDCIVLIVTKVEDPEELDTRFAKFSPMTEDDSDEDVSDNEDISYSSSEDEYHSAEDILNLIKKISDGISGDNEELQEHIVPISERAKKALERAQKAKAQKSVSPKIFSFATLDEAALAAHVIYPSFDGQSTLYKNSHGRRYFLVLCSDSENFTKVANTVSEFGKREKAAAATLAYYSEHYEVLIRDNAVKILSEL</sequence>
<gene>
    <name evidence="3" type="ORF">HNP82_003113</name>
</gene>
<name>A0A7W8M712_9FIRM</name>
<proteinExistence type="inferred from homology"/>
<comment type="similarity">
    <text evidence="1">Belongs to the MecA family.</text>
</comment>
<dbReference type="PANTHER" id="PTHR39161">
    <property type="entry name" value="ADAPTER PROTEIN MECA"/>
    <property type="match status" value="1"/>
</dbReference>
<dbReference type="Pfam" id="PF05389">
    <property type="entry name" value="MecA"/>
    <property type="match status" value="1"/>
</dbReference>
<dbReference type="RefSeq" id="WP_183776174.1">
    <property type="nucleotide sequence ID" value="NZ_JACHFW010000017.1"/>
</dbReference>
<dbReference type="Proteomes" id="UP000543642">
    <property type="component" value="Unassembled WGS sequence"/>
</dbReference>
<dbReference type="EMBL" id="JACHFW010000017">
    <property type="protein sequence ID" value="MBB5265961.1"/>
    <property type="molecule type" value="Genomic_DNA"/>
</dbReference>
<dbReference type="Gene3D" id="3.30.70.1950">
    <property type="match status" value="1"/>
</dbReference>
<feature type="region of interest" description="Disordered" evidence="2">
    <location>
        <begin position="93"/>
        <end position="117"/>
    </location>
</feature>
<dbReference type="InterPro" id="IPR008681">
    <property type="entry name" value="Neg-reg_MecA"/>
</dbReference>
<evidence type="ECO:0000313" key="4">
    <source>
        <dbReference type="Proteomes" id="UP000543642"/>
    </source>
</evidence>
<evidence type="ECO:0000313" key="3">
    <source>
        <dbReference type="EMBL" id="MBB5265961.1"/>
    </source>
</evidence>